<dbReference type="CDD" id="cd00303">
    <property type="entry name" value="retropepsin_like"/>
    <property type="match status" value="1"/>
</dbReference>
<accession>A0A2N9EZV3</accession>
<dbReference type="PANTHER" id="PTHR24559">
    <property type="entry name" value="TRANSPOSON TY3-I GAG-POL POLYPROTEIN"/>
    <property type="match status" value="1"/>
</dbReference>
<sequence length="516" mass="58549">MGDMKNSLKAKATGNLDNLVHRADSSFIPRIANFPLPTIFKIPQLESFDKTKDPFDYLEAFKTIMQLQAIPEEIMCRAFPMALRGMTRVWFNKLETESISSDYGHLTENYMELKEQVETLIRQGKLQKYVSRLSNTHPSKAPGLKEQTENRKLGPIGEIKTIIGGPASGGTSRASRKAYARQVHNILVVQQPPKNIRLDDQIISFSEEDARGTHQPYDDALVITMNIVGFTTRRVMVDNGSSADILYLPAYQQMKLDKDKLRPMDASLVGFTSDKVFLVGIMILPITVGTYPKVVSKTVDFLAVNYPSAYNAIIGLPTLNQLIRRTKPNNDDRGTKDSVKQKRRIFALKRNDVIMEEVDKLLAANFIREVFYPDWLANVVMVMPFGLKNAGATYQRLMNRMFHDQIGRNVEIYFDDMLVKSKEEESHLDDLGEMFKTLRKYQMKLNPSKCAFGVYSGKFLGFMVLQRGIEANPDKIKAILDMQPPKTTKEVQGLTGRVATLNRFVSRSTEQMSTFL</sequence>
<feature type="domain" description="Reverse transcriptase" evidence="1">
    <location>
        <begin position="381"/>
        <end position="463"/>
    </location>
</feature>
<dbReference type="CDD" id="cd01647">
    <property type="entry name" value="RT_LTR"/>
    <property type="match status" value="1"/>
</dbReference>
<protein>
    <recommendedName>
        <fullName evidence="1">Reverse transcriptase domain-containing protein</fullName>
    </recommendedName>
</protein>
<evidence type="ECO:0000313" key="2">
    <source>
        <dbReference type="EMBL" id="SPC80382.1"/>
    </source>
</evidence>
<reference evidence="2" key="1">
    <citation type="submission" date="2018-02" db="EMBL/GenBank/DDBJ databases">
        <authorList>
            <person name="Cohen D.B."/>
            <person name="Kent A.D."/>
        </authorList>
    </citation>
    <scope>NUCLEOTIDE SEQUENCE</scope>
</reference>
<dbReference type="Gene3D" id="2.40.70.10">
    <property type="entry name" value="Acid Proteases"/>
    <property type="match status" value="1"/>
</dbReference>
<proteinExistence type="predicted"/>
<dbReference type="InterPro" id="IPR000477">
    <property type="entry name" value="RT_dom"/>
</dbReference>
<dbReference type="EMBL" id="OIVN01000446">
    <property type="protein sequence ID" value="SPC80382.1"/>
    <property type="molecule type" value="Genomic_DNA"/>
</dbReference>
<gene>
    <name evidence="2" type="ORF">FSB_LOCUS8264</name>
</gene>
<dbReference type="SUPFAM" id="SSF56672">
    <property type="entry name" value="DNA/RNA polymerases"/>
    <property type="match status" value="1"/>
</dbReference>
<dbReference type="PANTHER" id="PTHR24559:SF444">
    <property type="entry name" value="REVERSE TRANSCRIPTASE DOMAIN-CONTAINING PROTEIN"/>
    <property type="match status" value="1"/>
</dbReference>
<dbReference type="Gene3D" id="3.30.70.270">
    <property type="match status" value="1"/>
</dbReference>
<evidence type="ECO:0000259" key="1">
    <source>
        <dbReference type="Pfam" id="PF00078"/>
    </source>
</evidence>
<dbReference type="InterPro" id="IPR021109">
    <property type="entry name" value="Peptidase_aspartic_dom_sf"/>
</dbReference>
<dbReference type="InterPro" id="IPR053134">
    <property type="entry name" value="RNA-dir_DNA_polymerase"/>
</dbReference>
<dbReference type="Pfam" id="PF00078">
    <property type="entry name" value="RVT_1"/>
    <property type="match status" value="1"/>
</dbReference>
<organism evidence="2">
    <name type="scientific">Fagus sylvatica</name>
    <name type="common">Beechnut</name>
    <dbReference type="NCBI Taxonomy" id="28930"/>
    <lineage>
        <taxon>Eukaryota</taxon>
        <taxon>Viridiplantae</taxon>
        <taxon>Streptophyta</taxon>
        <taxon>Embryophyta</taxon>
        <taxon>Tracheophyta</taxon>
        <taxon>Spermatophyta</taxon>
        <taxon>Magnoliopsida</taxon>
        <taxon>eudicotyledons</taxon>
        <taxon>Gunneridae</taxon>
        <taxon>Pentapetalae</taxon>
        <taxon>rosids</taxon>
        <taxon>fabids</taxon>
        <taxon>Fagales</taxon>
        <taxon>Fagaceae</taxon>
        <taxon>Fagus</taxon>
    </lineage>
</organism>
<dbReference type="AlphaFoldDB" id="A0A2N9EZV3"/>
<name>A0A2N9EZV3_FAGSY</name>
<dbReference type="InterPro" id="IPR043502">
    <property type="entry name" value="DNA/RNA_pol_sf"/>
</dbReference>
<dbReference type="InterPro" id="IPR043128">
    <property type="entry name" value="Rev_trsase/Diguanyl_cyclase"/>
</dbReference>